<keyword evidence="4" id="KW-1185">Reference proteome</keyword>
<dbReference type="AlphaFoldDB" id="A0A9P4L6A8"/>
<feature type="compositionally biased region" description="Basic and acidic residues" evidence="1">
    <location>
        <begin position="9"/>
        <end position="21"/>
    </location>
</feature>
<organism evidence="3 4">
    <name type="scientific">Cucurbitaria berberidis CBS 394.84</name>
    <dbReference type="NCBI Taxonomy" id="1168544"/>
    <lineage>
        <taxon>Eukaryota</taxon>
        <taxon>Fungi</taxon>
        <taxon>Dikarya</taxon>
        <taxon>Ascomycota</taxon>
        <taxon>Pezizomycotina</taxon>
        <taxon>Dothideomycetes</taxon>
        <taxon>Pleosporomycetidae</taxon>
        <taxon>Pleosporales</taxon>
        <taxon>Pleosporineae</taxon>
        <taxon>Cucurbitariaceae</taxon>
        <taxon>Cucurbitaria</taxon>
    </lineage>
</organism>
<name>A0A9P4L6A8_9PLEO</name>
<feature type="region of interest" description="Disordered" evidence="1">
    <location>
        <begin position="945"/>
        <end position="993"/>
    </location>
</feature>
<dbReference type="EMBL" id="ML976617">
    <property type="protein sequence ID" value="KAF1842873.1"/>
    <property type="molecule type" value="Genomic_DNA"/>
</dbReference>
<feature type="compositionally biased region" description="Basic residues" evidence="1">
    <location>
        <begin position="210"/>
        <end position="220"/>
    </location>
</feature>
<feature type="region of interest" description="Disordered" evidence="1">
    <location>
        <begin position="1"/>
        <end position="21"/>
    </location>
</feature>
<dbReference type="OrthoDB" id="5215300at2759"/>
<feature type="region of interest" description="Disordered" evidence="1">
    <location>
        <begin position="159"/>
        <end position="277"/>
    </location>
</feature>
<sequence>MLSSMSGAHGHDTPDLTKHDLTDEAIETLYEIVRRAQLSSSGQPSHPSDPNPPSSRALFAAYEEVLEEQGLTSSDDAVLHRFLFRMQENRRRDEDLIQRFKRVLAEFGIDVEIDEDGEGIEVTTNLDATRNTRNRTQSGLGRHSRRGSFDSFFDGTADKVAGTDYGELPPRTRRGSHGPLNGYGDKWNQRRTKSDIEAHSYQQAQIPIRNKTKGNTHRRSISGQQQPLRKRSVSVSSRGSIQIRRDGQRGTSRAGDEDADDSESTDRTTSLDLSHVQIPGLNAPIPAEKYQSPYQQHYVPEPWQPSDTRLMDEAETFEQQRLHRVARNYLQIWRSRTQERRSIRDDMEQLAIAFDRRILLRLSFEQLRDTLRMRRSTKETNRFFTRLESRADKARNLFLLTKAFTHWAKSAEDEVQRTSVARRHILRTRFFNGWRDITAVNELKIQHFVLGKFLRNWRARAATVSENSQFAVLLYEENLVRRVYKEWFFKFCAIAAPAWRNDRTRRVTLQKWSEILKVLRERNDWAADRRDRTVLRKSFQTWQQNTAKVQALEPRADAFRQTALLSSALRTLQKQAQLAPLLRQFQALANSRLVQTAFRTWRHTSQLSRQACSIDRLRILRNAYTAWNDRLRIQALEDRINDRVIVECLYKWTLASRVSLFLRVHDRQLKESAFLTWVTNMNQRTNTLDAAERKFAQFKRTQLLRVCLRKMEAITAERRAEEFAIASDYQQKLKLRIFEMLKGKQEHFQQLKQWSADARFYVLSKHTLKTWSEATQHARRNRRRETYAQVRRTLKMNLVRRVFESWRDKANHVAVQNHQANDILENRVLQSTGHFLHQWHDRAITLRQQDTQAINVYEYKLKTHYLRTWSHRLEALQTLESQAIALRQESTEIAAASALKKFGWRLWNIQRQEENARALYERNFEKHVRAMIRFWFEQTAERLAMRPLSPSPRSRSRGGPRDDDNDGQGDGNSDHGGGFAEYGDGDGGLDAAGDETRRLETWTAFDESALGLNNDLDLSLSMTPDYQRTSINPYALPPPSSSRPSLSQLPQSSKRPPPTRPNTYPQPQSALRPPPPTIFEDDHSDLDLGAQSTFWSGTPMPPPSAASKPGYLKTPSKRSVVRAKRPELPASPEKRVISPVKRNLGAMSAPPARTTMDTGFGGGGRGITSFERRLQQSGFGSSVAGRSAMARGRGGKGKSRVGFGDVSEIR</sequence>
<comment type="caution">
    <text evidence="3">The sequence shown here is derived from an EMBL/GenBank/DDBJ whole genome shotgun (WGS) entry which is preliminary data.</text>
</comment>
<feature type="compositionally biased region" description="Low complexity" evidence="1">
    <location>
        <begin position="233"/>
        <end position="242"/>
    </location>
</feature>
<feature type="compositionally biased region" description="Basic and acidic residues" evidence="1">
    <location>
        <begin position="1124"/>
        <end position="1136"/>
    </location>
</feature>
<dbReference type="GeneID" id="63848365"/>
<reference evidence="3" key="1">
    <citation type="submission" date="2020-01" db="EMBL/GenBank/DDBJ databases">
        <authorList>
            <consortium name="DOE Joint Genome Institute"/>
            <person name="Haridas S."/>
            <person name="Albert R."/>
            <person name="Binder M."/>
            <person name="Bloem J."/>
            <person name="Labutti K."/>
            <person name="Salamov A."/>
            <person name="Andreopoulos B."/>
            <person name="Baker S.E."/>
            <person name="Barry K."/>
            <person name="Bills G."/>
            <person name="Bluhm B.H."/>
            <person name="Cannon C."/>
            <person name="Castanera R."/>
            <person name="Culley D.E."/>
            <person name="Daum C."/>
            <person name="Ezra D."/>
            <person name="Gonzalez J.B."/>
            <person name="Henrissat B."/>
            <person name="Kuo A."/>
            <person name="Liang C."/>
            <person name="Lipzen A."/>
            <person name="Lutzoni F."/>
            <person name="Magnuson J."/>
            <person name="Mondo S."/>
            <person name="Nolan M."/>
            <person name="Ohm R."/>
            <person name="Pangilinan J."/>
            <person name="Park H.-J."/>
            <person name="Ramirez L."/>
            <person name="Alfaro M."/>
            <person name="Sun H."/>
            <person name="Tritt A."/>
            <person name="Yoshinaga Y."/>
            <person name="Zwiers L.-H."/>
            <person name="Turgeon B.G."/>
            <person name="Goodwin S.B."/>
            <person name="Spatafora J.W."/>
            <person name="Crous P.W."/>
            <person name="Grigoriev I.V."/>
        </authorList>
    </citation>
    <scope>NUCLEOTIDE SEQUENCE</scope>
    <source>
        <strain evidence="3">CBS 394.84</strain>
    </source>
</reference>
<proteinExistence type="predicted"/>
<evidence type="ECO:0000259" key="2">
    <source>
        <dbReference type="Pfam" id="PF08457"/>
    </source>
</evidence>
<evidence type="ECO:0000313" key="3">
    <source>
        <dbReference type="EMBL" id="KAF1842873.1"/>
    </source>
</evidence>
<feature type="compositionally biased region" description="Low complexity" evidence="1">
    <location>
        <begin position="1061"/>
        <end position="1071"/>
    </location>
</feature>
<dbReference type="Pfam" id="PF08457">
    <property type="entry name" value="Sfi1"/>
    <property type="match status" value="1"/>
</dbReference>
<feature type="domain" description="Sfi1 spindle body" evidence="2">
    <location>
        <begin position="371"/>
        <end position="939"/>
    </location>
</feature>
<gene>
    <name evidence="3" type="ORF">K460DRAFT_340405</name>
</gene>
<feature type="compositionally biased region" description="Gly residues" evidence="1">
    <location>
        <begin position="968"/>
        <end position="990"/>
    </location>
</feature>
<dbReference type="RefSeq" id="XP_040785436.1">
    <property type="nucleotide sequence ID" value="XM_040931113.1"/>
</dbReference>
<evidence type="ECO:0000256" key="1">
    <source>
        <dbReference type="SAM" id="MobiDB-lite"/>
    </source>
</evidence>
<feature type="compositionally biased region" description="Low complexity" evidence="1">
    <location>
        <begin position="1042"/>
        <end position="1054"/>
    </location>
</feature>
<accession>A0A9P4L6A8</accession>
<evidence type="ECO:0000313" key="4">
    <source>
        <dbReference type="Proteomes" id="UP000800039"/>
    </source>
</evidence>
<protein>
    <submittedName>
        <fullName evidence="3">Sfi1-domain-containing protein</fullName>
    </submittedName>
</protein>
<feature type="region of interest" description="Disordered" evidence="1">
    <location>
        <begin position="1029"/>
        <end position="1210"/>
    </location>
</feature>
<feature type="compositionally biased region" description="Low complexity" evidence="1">
    <location>
        <begin position="1180"/>
        <end position="1191"/>
    </location>
</feature>
<dbReference type="InterPro" id="IPR013665">
    <property type="entry name" value="Sfi1_dom"/>
</dbReference>
<dbReference type="Proteomes" id="UP000800039">
    <property type="component" value="Unassembled WGS sequence"/>
</dbReference>